<protein>
    <recommendedName>
        <fullName evidence="3">DUF222 domain-containing protein</fullName>
    </recommendedName>
</protein>
<evidence type="ECO:0000313" key="1">
    <source>
        <dbReference type="EMBL" id="NUU13233.1"/>
    </source>
</evidence>
<sequence>MSDVATLEGIEHALRPLALREADFAAGDAVVEQIAKLKSAIDATDARDEPWLISWLSDEHYKGAVLYAAAKTNWKLEQAGRGSLADRQMRSQILSRFNRWVEQLRVRLGEYRSGSRSAAAVAAWRDEIGRFKEDPVRNF</sequence>
<evidence type="ECO:0008006" key="3">
    <source>
        <dbReference type="Google" id="ProtNLM"/>
    </source>
</evidence>
<comment type="caution">
    <text evidence="1">The sequence shown here is derived from an EMBL/GenBank/DDBJ whole genome shotgun (WGS) entry which is preliminary data.</text>
</comment>
<proteinExistence type="predicted"/>
<dbReference type="RefSeq" id="WP_175350786.1">
    <property type="nucleotide sequence ID" value="NZ_BAAAWQ010000001.1"/>
</dbReference>
<gene>
    <name evidence="1" type="ORF">HP507_05210</name>
</gene>
<accession>A0ABX2M6Y3</accession>
<dbReference type="Proteomes" id="UP000573001">
    <property type="component" value="Unassembled WGS sequence"/>
</dbReference>
<evidence type="ECO:0000313" key="2">
    <source>
        <dbReference type="Proteomes" id="UP000573001"/>
    </source>
</evidence>
<name>A0ABX2M6Y3_9MICO</name>
<organism evidence="1 2">
    <name type="scientific">Curtobacterium pusillum</name>
    <dbReference type="NCBI Taxonomy" id="69373"/>
    <lineage>
        <taxon>Bacteria</taxon>
        <taxon>Bacillati</taxon>
        <taxon>Actinomycetota</taxon>
        <taxon>Actinomycetes</taxon>
        <taxon>Micrococcales</taxon>
        <taxon>Microbacteriaceae</taxon>
        <taxon>Curtobacterium</taxon>
    </lineage>
</organism>
<reference evidence="1 2" key="1">
    <citation type="submission" date="2020-05" db="EMBL/GenBank/DDBJ databases">
        <title>Genome Sequencing of Type Strains.</title>
        <authorList>
            <person name="Lemaire J.F."/>
            <person name="Inderbitzin P."/>
            <person name="Gregorio O.A."/>
            <person name="Collins S.B."/>
            <person name="Wespe N."/>
            <person name="Knight-Connoni V."/>
        </authorList>
    </citation>
    <scope>NUCLEOTIDE SEQUENCE [LARGE SCALE GENOMIC DNA]</scope>
    <source>
        <strain evidence="1 2">ATCC 19096</strain>
    </source>
</reference>
<keyword evidence="2" id="KW-1185">Reference proteome</keyword>
<dbReference type="EMBL" id="JABMCE010000061">
    <property type="protein sequence ID" value="NUU13233.1"/>
    <property type="molecule type" value="Genomic_DNA"/>
</dbReference>